<comment type="similarity">
    <text evidence="10">In the C-terminal section; belongs to the aldose epimerase family.</text>
</comment>
<dbReference type="InterPro" id="IPR001509">
    <property type="entry name" value="Epimerase_deHydtase"/>
</dbReference>
<keyword evidence="11" id="KW-0119">Carbohydrate metabolism</keyword>
<dbReference type="Proteomes" id="UP000246740">
    <property type="component" value="Unassembled WGS sequence"/>
</dbReference>
<dbReference type="EMBL" id="KZ819201">
    <property type="protein sequence ID" value="PWY97923.1"/>
    <property type="molecule type" value="Genomic_DNA"/>
</dbReference>
<organism evidence="13 14">
    <name type="scientific">Testicularia cyperi</name>
    <dbReference type="NCBI Taxonomy" id="1882483"/>
    <lineage>
        <taxon>Eukaryota</taxon>
        <taxon>Fungi</taxon>
        <taxon>Dikarya</taxon>
        <taxon>Basidiomycota</taxon>
        <taxon>Ustilaginomycotina</taxon>
        <taxon>Ustilaginomycetes</taxon>
        <taxon>Ustilaginales</taxon>
        <taxon>Anthracoideaceae</taxon>
        <taxon>Testicularia</taxon>
    </lineage>
</organism>
<protein>
    <recommendedName>
        <fullName evidence="11">UDP-glucose 4-epimerase</fullName>
        <ecNumber evidence="11">5.1.3.2</ecNumber>
    </recommendedName>
</protein>
<evidence type="ECO:0000256" key="8">
    <source>
        <dbReference type="ARBA" id="ARBA00037676"/>
    </source>
</evidence>
<evidence type="ECO:0000256" key="6">
    <source>
        <dbReference type="ARBA" id="ARBA00023144"/>
    </source>
</evidence>
<comment type="subunit">
    <text evidence="11">Homodimer.</text>
</comment>
<dbReference type="UniPathway" id="UPA00214"/>
<dbReference type="Pfam" id="PF01370">
    <property type="entry name" value="Epimerase"/>
    <property type="match status" value="1"/>
</dbReference>
<comment type="pathway">
    <text evidence="4">Carbohydrate metabolism; hexose metabolism.</text>
</comment>
<comment type="catalytic activity">
    <reaction evidence="1 11">
        <text>UDP-alpha-D-glucose = UDP-alpha-D-galactose</text>
        <dbReference type="Rhea" id="RHEA:22168"/>
        <dbReference type="ChEBI" id="CHEBI:58885"/>
        <dbReference type="ChEBI" id="CHEBI:66914"/>
        <dbReference type="EC" id="5.1.3.2"/>
    </reaction>
</comment>
<dbReference type="CDD" id="cd05247">
    <property type="entry name" value="UDP_G4E_1_SDR_e"/>
    <property type="match status" value="1"/>
</dbReference>
<dbReference type="GO" id="GO:0005829">
    <property type="term" value="C:cytosol"/>
    <property type="evidence" value="ECO:0007669"/>
    <property type="project" value="TreeGrafter"/>
</dbReference>
<keyword evidence="5 11" id="KW-0520">NAD</keyword>
<name>A0A317XI18_9BASI</name>
<evidence type="ECO:0000256" key="11">
    <source>
        <dbReference type="RuleBase" id="RU366046"/>
    </source>
</evidence>
<comment type="similarity">
    <text evidence="9">In the N-terminal section; belongs to the NAD(P)-dependent epimerase/dehydratase family.</text>
</comment>
<dbReference type="PRINTS" id="PR01713">
    <property type="entry name" value="NUCEPIMERASE"/>
</dbReference>
<keyword evidence="6" id="KW-0299">Galactose metabolism</keyword>
<sequence length="376" mass="41518">MVSNKPLILIPGAQGYIASHAALSALLTRKYRVVAFDNLHNSYPEAIKRVEQIALNELPADASQQDKDDCKIDFFKGDLRSKDDIRKCFDAYKGNDKISAVILCAALKAVGESSEIPIDYYDVNVGGLVNLLAVMKENDCNRFVYSSSATVYGTPPQIPIPETTRLAPESVYGRTKWFSEIIIRDVCDAYPEFRAIGLRYFNPAGAHKSGLIGEDPRGKPGNLLPLLAQMAVGKYREPGLKVFGNDYPTPDGTCVRDYIHIEDLAGGHVNALEALDRDDIFADGKTDTRGKYRAYNLGKGVGMSVLNMVEAVKKVSGYEFPYEIVGRRTGDVPDLTADPTLAEKELGFKATRSLDDMAQDLWRWQSNNPNGYSKSE</sequence>
<evidence type="ECO:0000256" key="7">
    <source>
        <dbReference type="ARBA" id="ARBA00023235"/>
    </source>
</evidence>
<dbReference type="PANTHER" id="PTHR43725:SF47">
    <property type="entry name" value="UDP-GLUCOSE 4-EPIMERASE"/>
    <property type="match status" value="1"/>
</dbReference>
<comment type="function">
    <text evidence="8">Mutarotase converts alpha-aldose to the beta-anomer. It is active on D-glucose, L-arabinose, D-xylose, D-galactose, maltose and lactose.</text>
</comment>
<evidence type="ECO:0000256" key="2">
    <source>
        <dbReference type="ARBA" id="ARBA00001911"/>
    </source>
</evidence>
<dbReference type="AlphaFoldDB" id="A0A317XI18"/>
<evidence type="ECO:0000313" key="14">
    <source>
        <dbReference type="Proteomes" id="UP000246740"/>
    </source>
</evidence>
<evidence type="ECO:0000259" key="12">
    <source>
        <dbReference type="Pfam" id="PF01370"/>
    </source>
</evidence>
<evidence type="ECO:0000256" key="1">
    <source>
        <dbReference type="ARBA" id="ARBA00000083"/>
    </source>
</evidence>
<dbReference type="SUPFAM" id="SSF51735">
    <property type="entry name" value="NAD(P)-binding Rossmann-fold domains"/>
    <property type="match status" value="1"/>
</dbReference>
<dbReference type="FunCoup" id="A0A317XI18">
    <property type="interactions" value="268"/>
</dbReference>
<dbReference type="Gene3D" id="3.40.50.720">
    <property type="entry name" value="NAD(P)-binding Rossmann-like Domain"/>
    <property type="match status" value="1"/>
</dbReference>
<dbReference type="GO" id="GO:0006012">
    <property type="term" value="P:galactose metabolic process"/>
    <property type="evidence" value="ECO:0007669"/>
    <property type="project" value="UniProtKB-UniPathway"/>
</dbReference>
<keyword evidence="7 11" id="KW-0413">Isomerase</keyword>
<dbReference type="NCBIfam" id="TIGR01179">
    <property type="entry name" value="galE"/>
    <property type="match status" value="1"/>
</dbReference>
<dbReference type="GO" id="GO:0003978">
    <property type="term" value="F:UDP-glucose 4-epimerase activity"/>
    <property type="evidence" value="ECO:0007669"/>
    <property type="project" value="UniProtKB-UniRule"/>
</dbReference>
<reference evidence="13 14" key="1">
    <citation type="journal article" date="2018" name="Mol. Biol. Evol.">
        <title>Broad Genomic Sampling Reveals a Smut Pathogenic Ancestry of the Fungal Clade Ustilaginomycotina.</title>
        <authorList>
            <person name="Kijpornyongpan T."/>
            <person name="Mondo S.J."/>
            <person name="Barry K."/>
            <person name="Sandor L."/>
            <person name="Lee J."/>
            <person name="Lipzen A."/>
            <person name="Pangilinan J."/>
            <person name="LaButti K."/>
            <person name="Hainaut M."/>
            <person name="Henrissat B."/>
            <person name="Grigoriev I.V."/>
            <person name="Spatafora J.W."/>
            <person name="Aime M.C."/>
        </authorList>
    </citation>
    <scope>NUCLEOTIDE SEQUENCE [LARGE SCALE GENOMIC DNA]</scope>
    <source>
        <strain evidence="13 14">MCA 3645</strain>
    </source>
</reference>
<evidence type="ECO:0000256" key="3">
    <source>
        <dbReference type="ARBA" id="ARBA00004947"/>
    </source>
</evidence>
<evidence type="ECO:0000256" key="4">
    <source>
        <dbReference type="ARBA" id="ARBA00005028"/>
    </source>
</evidence>
<dbReference type="InterPro" id="IPR005886">
    <property type="entry name" value="UDP_G4E"/>
</dbReference>
<feature type="domain" description="NAD-dependent epimerase/dehydratase" evidence="12">
    <location>
        <begin position="8"/>
        <end position="278"/>
    </location>
</feature>
<dbReference type="STRING" id="1882483.A0A317XI18"/>
<proteinExistence type="inferred from homology"/>
<evidence type="ECO:0000256" key="9">
    <source>
        <dbReference type="ARBA" id="ARBA00037955"/>
    </source>
</evidence>
<dbReference type="OrthoDB" id="9402762at2759"/>
<comment type="pathway">
    <text evidence="3 11">Carbohydrate metabolism; galactose metabolism.</text>
</comment>
<dbReference type="PANTHER" id="PTHR43725">
    <property type="entry name" value="UDP-GLUCOSE 4-EPIMERASE"/>
    <property type="match status" value="1"/>
</dbReference>
<evidence type="ECO:0000256" key="5">
    <source>
        <dbReference type="ARBA" id="ARBA00023027"/>
    </source>
</evidence>
<dbReference type="InParanoid" id="A0A317XI18"/>
<dbReference type="EC" id="5.1.3.2" evidence="11"/>
<accession>A0A317XI18</accession>
<evidence type="ECO:0000313" key="13">
    <source>
        <dbReference type="EMBL" id="PWY97923.1"/>
    </source>
</evidence>
<gene>
    <name evidence="13" type="ORF">BCV70DRAFT_43219</name>
</gene>
<keyword evidence="14" id="KW-1185">Reference proteome</keyword>
<evidence type="ECO:0000256" key="10">
    <source>
        <dbReference type="ARBA" id="ARBA00038238"/>
    </source>
</evidence>
<dbReference type="Gene3D" id="3.90.25.10">
    <property type="entry name" value="UDP-galactose 4-epimerase, domain 1"/>
    <property type="match status" value="1"/>
</dbReference>
<comment type="cofactor">
    <cofactor evidence="2 11">
        <name>NAD(+)</name>
        <dbReference type="ChEBI" id="CHEBI:57540"/>
    </cofactor>
</comment>
<comment type="similarity">
    <text evidence="11">Belongs to the NAD(P)-dependent epimerase/dehydratase family.</text>
</comment>
<dbReference type="InterPro" id="IPR036291">
    <property type="entry name" value="NAD(P)-bd_dom_sf"/>
</dbReference>